<reference evidence="12" key="1">
    <citation type="submission" date="2025-08" db="UniProtKB">
        <authorList>
            <consortium name="Ensembl"/>
        </authorList>
    </citation>
    <scope>IDENTIFICATION</scope>
</reference>
<dbReference type="PANTHER" id="PTHR12978:SF0">
    <property type="entry name" value="M7GPPPX DIPHOSPHATASE"/>
    <property type="match status" value="1"/>
</dbReference>
<reference evidence="12" key="2">
    <citation type="submission" date="2025-09" db="UniProtKB">
        <authorList>
            <consortium name="Ensembl"/>
        </authorList>
    </citation>
    <scope>IDENTIFICATION</scope>
</reference>
<evidence type="ECO:0000313" key="13">
    <source>
        <dbReference type="Proteomes" id="UP000694523"/>
    </source>
</evidence>
<dbReference type="Ensembl" id="ENSNMLT00000012864.1">
    <property type="protein sequence ID" value="ENSNMLP00000011375.1"/>
    <property type="gene ID" value="ENSNMLG00000007788.1"/>
</dbReference>
<dbReference type="GO" id="GO:0005634">
    <property type="term" value="C:nucleus"/>
    <property type="evidence" value="ECO:0007669"/>
    <property type="project" value="TreeGrafter"/>
</dbReference>
<proteinExistence type="inferred from homology"/>
<accession>A0A8C6STH0</accession>
<evidence type="ECO:0000256" key="7">
    <source>
        <dbReference type="ARBA" id="ARBA00030609"/>
    </source>
</evidence>
<dbReference type="AlphaFoldDB" id="A0A8C6STH0"/>
<dbReference type="Gene3D" id="3.30.428.10">
    <property type="entry name" value="HIT-like"/>
    <property type="match status" value="1"/>
</dbReference>
<protein>
    <recommendedName>
        <fullName evidence="4">m7GpppX diphosphatase</fullName>
        <ecNumber evidence="3">3.6.1.59</ecNumber>
    </recommendedName>
    <alternativeName>
        <fullName evidence="10">DCS-1</fullName>
    </alternativeName>
    <alternativeName>
        <fullName evidence="7">Decapping scavenger enzyme</fullName>
    </alternativeName>
    <alternativeName>
        <fullName evidence="8">Hint-related 7meGMP-directed hydrolase</fullName>
    </alternativeName>
    <alternativeName>
        <fullName evidence="6">Histidine triad nucleotide-binding protein 5</fullName>
    </alternativeName>
    <alternativeName>
        <fullName evidence="9">Histidine triad protein member 5</fullName>
    </alternativeName>
    <alternativeName>
        <fullName evidence="5">Scavenger mRNA-decapping enzyme DcpS</fullName>
    </alternativeName>
</protein>
<dbReference type="PANTHER" id="PTHR12978">
    <property type="entry name" value="HISTIDINE TRIAD HIT PROTEIN MEMBER"/>
    <property type="match status" value="1"/>
</dbReference>
<comment type="catalytic activity">
    <reaction evidence="11">
        <text>a 5'-end (N(7)-methyl 5'-triphosphoguanosine)-ribonucleoside in mRNA + H2O = N(7)-methyl-GMP + a 5'-end diphospho-ribonucleoside in mRNA + 2 H(+)</text>
        <dbReference type="Rhea" id="RHEA:65388"/>
        <dbReference type="Rhea" id="RHEA-COMP:17165"/>
        <dbReference type="Rhea" id="RHEA-COMP:17167"/>
        <dbReference type="ChEBI" id="CHEBI:15377"/>
        <dbReference type="ChEBI" id="CHEBI:15378"/>
        <dbReference type="ChEBI" id="CHEBI:58285"/>
        <dbReference type="ChEBI" id="CHEBI:156461"/>
        <dbReference type="ChEBI" id="CHEBI:167616"/>
        <dbReference type="EC" id="3.6.1.59"/>
    </reaction>
</comment>
<dbReference type="SUPFAM" id="SSF102860">
    <property type="entry name" value="mRNA decapping enzyme DcpS N-terminal domain"/>
    <property type="match status" value="1"/>
</dbReference>
<keyword evidence="13" id="KW-1185">Reference proteome</keyword>
<comment type="subunit">
    <text evidence="2">Homodimer. Associates with components of the exosome multienzyme ribonuclease complex, such as EXOSC3 and EXOSC4. Interacts with NDOR1.</text>
</comment>
<evidence type="ECO:0000256" key="3">
    <source>
        <dbReference type="ARBA" id="ARBA00012520"/>
    </source>
</evidence>
<organism evidence="12 13">
    <name type="scientific">Neogobius melanostomus</name>
    <name type="common">round goby</name>
    <dbReference type="NCBI Taxonomy" id="47308"/>
    <lineage>
        <taxon>Eukaryota</taxon>
        <taxon>Metazoa</taxon>
        <taxon>Chordata</taxon>
        <taxon>Craniata</taxon>
        <taxon>Vertebrata</taxon>
        <taxon>Euteleostomi</taxon>
        <taxon>Actinopterygii</taxon>
        <taxon>Neopterygii</taxon>
        <taxon>Teleostei</taxon>
        <taxon>Neoteleostei</taxon>
        <taxon>Acanthomorphata</taxon>
        <taxon>Gobiaria</taxon>
        <taxon>Gobiiformes</taxon>
        <taxon>Gobioidei</taxon>
        <taxon>Gobiidae</taxon>
        <taxon>Benthophilinae</taxon>
        <taxon>Neogobiini</taxon>
        <taxon>Neogobius</taxon>
    </lineage>
</organism>
<dbReference type="Gene3D" id="3.30.2240.10">
    <property type="entry name" value="mRNA decapping enzyme DcpS N-terminal domain"/>
    <property type="match status" value="1"/>
</dbReference>
<dbReference type="SUPFAM" id="SSF54197">
    <property type="entry name" value="HIT-like"/>
    <property type="match status" value="1"/>
</dbReference>
<dbReference type="Pfam" id="PF11969">
    <property type="entry name" value="DcpS_C"/>
    <property type="match status" value="1"/>
</dbReference>
<name>A0A8C6STH0_9GOBI</name>
<dbReference type="EC" id="3.6.1.59" evidence="3"/>
<dbReference type="GO" id="GO:0140932">
    <property type="term" value="F:5'-(N(7)-methyl 5'-triphosphoguanosine)-[mRNA] diphosphatase activity"/>
    <property type="evidence" value="ECO:0007669"/>
    <property type="project" value="UniProtKB-EC"/>
</dbReference>
<evidence type="ECO:0000256" key="2">
    <source>
        <dbReference type="ARBA" id="ARBA00011140"/>
    </source>
</evidence>
<evidence type="ECO:0000256" key="1">
    <source>
        <dbReference type="ARBA" id="ARBA00010208"/>
    </source>
</evidence>
<comment type="similarity">
    <text evidence="1">Belongs to the HIT family.</text>
</comment>
<evidence type="ECO:0000256" key="9">
    <source>
        <dbReference type="ARBA" id="ARBA00030830"/>
    </source>
</evidence>
<dbReference type="InterPro" id="IPR036265">
    <property type="entry name" value="HIT-like_sf"/>
</dbReference>
<dbReference type="InterPro" id="IPR008594">
    <property type="entry name" value="DcpS/DCS2"/>
</dbReference>
<evidence type="ECO:0000313" key="12">
    <source>
        <dbReference type="Ensembl" id="ENSNMLP00000011375.1"/>
    </source>
</evidence>
<dbReference type="GO" id="GO:0000340">
    <property type="term" value="F:RNA 7-methylguanosine cap binding"/>
    <property type="evidence" value="ECO:0007669"/>
    <property type="project" value="TreeGrafter"/>
</dbReference>
<dbReference type="GO" id="GO:0000932">
    <property type="term" value="C:P-body"/>
    <property type="evidence" value="ECO:0007669"/>
    <property type="project" value="TreeGrafter"/>
</dbReference>
<evidence type="ECO:0000256" key="5">
    <source>
        <dbReference type="ARBA" id="ARBA00029885"/>
    </source>
</evidence>
<evidence type="ECO:0000256" key="6">
    <source>
        <dbReference type="ARBA" id="ARBA00030042"/>
    </source>
</evidence>
<evidence type="ECO:0000256" key="8">
    <source>
        <dbReference type="ARBA" id="ARBA00030789"/>
    </source>
</evidence>
<dbReference type="InterPro" id="IPR011145">
    <property type="entry name" value="Scavenger_mRNA_decap_enz_N"/>
</dbReference>
<evidence type="ECO:0000256" key="11">
    <source>
        <dbReference type="ARBA" id="ARBA00048222"/>
    </source>
</evidence>
<dbReference type="Gene3D" id="3.30.200.40">
    <property type="entry name" value="Scavenger mRNA decapping enzyme, N-terminal domain"/>
    <property type="match status" value="1"/>
</dbReference>
<sequence>IVLPFLHFVTFTKNYILFFTEIKATVVCPASQKHIQKYQRQESFLLQETPDDYQSITLPHLQEQSFSLQVVSKAEVDRIVFEIRPKHGAFLLPDFNGTAEHLPLLCNIMHKGTESISERYGVPSSKLRLYLHYQPSYYHLHVHFTRLGFDAPGCGVERAHLLQDVIQNLQTDPLHYSTRTLYCPCGPTTGCCKSSGRPGGSEAGRL</sequence>
<evidence type="ECO:0000256" key="4">
    <source>
        <dbReference type="ARBA" id="ARBA00015636"/>
    </source>
</evidence>
<evidence type="ECO:0000256" key="10">
    <source>
        <dbReference type="ARBA" id="ARBA00032946"/>
    </source>
</evidence>
<dbReference type="Proteomes" id="UP000694523">
    <property type="component" value="Unplaced"/>
</dbReference>
<dbReference type="GO" id="GO:0000290">
    <property type="term" value="P:deadenylation-dependent decapping of nuclear-transcribed mRNA"/>
    <property type="evidence" value="ECO:0007669"/>
    <property type="project" value="InterPro"/>
</dbReference>